<proteinExistence type="predicted"/>
<sequence>MVQFIERHEEDLMSTMNSDDEVEGKHVGMVDALDIGKYMTADAMDIAKRLPSFIKRYLSNCPL</sequence>
<comment type="caution">
    <text evidence="1">The sequence shown here is derived from an EMBL/GenBank/DDBJ whole genome shotgun (WGS) entry which is preliminary data.</text>
</comment>
<organism evidence="1 2">
    <name type="scientific">Vanilla planifolia</name>
    <name type="common">Vanilla</name>
    <dbReference type="NCBI Taxonomy" id="51239"/>
    <lineage>
        <taxon>Eukaryota</taxon>
        <taxon>Viridiplantae</taxon>
        <taxon>Streptophyta</taxon>
        <taxon>Embryophyta</taxon>
        <taxon>Tracheophyta</taxon>
        <taxon>Spermatophyta</taxon>
        <taxon>Magnoliopsida</taxon>
        <taxon>Liliopsida</taxon>
        <taxon>Asparagales</taxon>
        <taxon>Orchidaceae</taxon>
        <taxon>Vanilloideae</taxon>
        <taxon>Vanilleae</taxon>
        <taxon>Vanilla</taxon>
    </lineage>
</organism>
<keyword evidence="2" id="KW-1185">Reference proteome</keyword>
<dbReference type="EMBL" id="JADCNL010000497">
    <property type="protein sequence ID" value="KAG0447163.1"/>
    <property type="molecule type" value="Genomic_DNA"/>
</dbReference>
<gene>
    <name evidence="1" type="ORF">HPP92_028491</name>
</gene>
<protein>
    <submittedName>
        <fullName evidence="1">Uncharacterized protein</fullName>
    </submittedName>
</protein>
<evidence type="ECO:0000313" key="2">
    <source>
        <dbReference type="Proteomes" id="UP000636800"/>
    </source>
</evidence>
<evidence type="ECO:0000313" key="1">
    <source>
        <dbReference type="EMBL" id="KAG0447163.1"/>
    </source>
</evidence>
<dbReference type="Proteomes" id="UP000636800">
    <property type="component" value="Unassembled WGS sequence"/>
</dbReference>
<accession>A0A835P770</accession>
<dbReference type="OrthoDB" id="1697732at2759"/>
<dbReference type="AlphaFoldDB" id="A0A835P770"/>
<name>A0A835P770_VANPL</name>
<reference evidence="1 2" key="1">
    <citation type="journal article" date="2020" name="Nat. Food">
        <title>A phased Vanilla planifolia genome enables genetic improvement of flavour and production.</title>
        <authorList>
            <person name="Hasing T."/>
            <person name="Tang H."/>
            <person name="Brym M."/>
            <person name="Khazi F."/>
            <person name="Huang T."/>
            <person name="Chambers A.H."/>
        </authorList>
    </citation>
    <scope>NUCLEOTIDE SEQUENCE [LARGE SCALE GENOMIC DNA]</scope>
    <source>
        <tissue evidence="1">Leaf</tissue>
    </source>
</reference>